<dbReference type="InterPro" id="IPR029068">
    <property type="entry name" value="Glyas_Bleomycin-R_OHBP_Dase"/>
</dbReference>
<dbReference type="PANTHER" id="PTHR40265:SF1">
    <property type="entry name" value="GLYOXALASE-LIKE DOMAIN-CONTAINING PROTEIN"/>
    <property type="match status" value="1"/>
</dbReference>
<feature type="domain" description="Glyoxalase-like" evidence="1">
    <location>
        <begin position="13"/>
        <end position="187"/>
    </location>
</feature>
<keyword evidence="3" id="KW-1185">Reference proteome</keyword>
<dbReference type="Pfam" id="PF13468">
    <property type="entry name" value="Glyoxalase_3"/>
    <property type="match status" value="1"/>
</dbReference>
<name>A0ABX8UV87_9BURK</name>
<dbReference type="SUPFAM" id="SSF54593">
    <property type="entry name" value="Glyoxalase/Bleomycin resistance protein/Dihydroxybiphenyl dioxygenase"/>
    <property type="match status" value="1"/>
</dbReference>
<proteinExistence type="predicted"/>
<dbReference type="InterPro" id="IPR025870">
    <property type="entry name" value="Glyoxalase-like_dom"/>
</dbReference>
<dbReference type="Gene3D" id="3.10.180.10">
    <property type="entry name" value="2,3-Dihydroxybiphenyl 1,2-Dioxygenase, domain 1"/>
    <property type="match status" value="1"/>
</dbReference>
<dbReference type="Proteomes" id="UP000826462">
    <property type="component" value="Chromosome 2"/>
</dbReference>
<dbReference type="RefSeq" id="WP_219802371.1">
    <property type="nucleotide sequence ID" value="NZ_CP080096.1"/>
</dbReference>
<gene>
    <name evidence="2" type="ORF">KZJ38_24800</name>
</gene>
<protein>
    <submittedName>
        <fullName evidence="2">VOC family protein</fullName>
    </submittedName>
</protein>
<evidence type="ECO:0000313" key="2">
    <source>
        <dbReference type="EMBL" id="QYD72906.1"/>
    </source>
</evidence>
<reference evidence="2 3" key="1">
    <citation type="submission" date="2021-07" db="EMBL/GenBank/DDBJ databases">
        <title>Paraburkholderia edwinii protects Aspergillus sp. from phenazines by acting as a toxin sponge.</title>
        <authorList>
            <person name="Dahlstrom K.M."/>
            <person name="Newman D.K."/>
        </authorList>
    </citation>
    <scope>NUCLEOTIDE SEQUENCE [LARGE SCALE GENOMIC DNA]</scope>
    <source>
        <strain evidence="2 3">Pe01</strain>
    </source>
</reference>
<accession>A0ABX8UV87</accession>
<organism evidence="2 3">
    <name type="scientific">Paraburkholderia edwinii</name>
    <dbReference type="NCBI Taxonomy" id="2861782"/>
    <lineage>
        <taxon>Bacteria</taxon>
        <taxon>Pseudomonadati</taxon>
        <taxon>Pseudomonadota</taxon>
        <taxon>Betaproteobacteria</taxon>
        <taxon>Burkholderiales</taxon>
        <taxon>Burkholderiaceae</taxon>
        <taxon>Paraburkholderia</taxon>
    </lineage>
</organism>
<dbReference type="EMBL" id="CP080096">
    <property type="protein sequence ID" value="QYD72906.1"/>
    <property type="molecule type" value="Genomic_DNA"/>
</dbReference>
<dbReference type="PANTHER" id="PTHR40265">
    <property type="entry name" value="BLL2707 PROTEIN"/>
    <property type="match status" value="1"/>
</dbReference>
<sequence>MNTGPSTAIGRTLDHVVVNAMFDIDAAAACFAELGFALTPRGYHSLGSVNHLMMFGDHYLELVGLPAGSTRLRREILESRLGIDGLVFRTDDARATHARLIAARINATEPQSFSRPVTIDGVEQLAKFATTRLEPGELSAGRVYFCEHLTPQWVFRDEWTKHPYHAKRLAELVVVCADPRAEAQRYALIAGEGSVTAAADGTGTQLSLQGFGLRFVDEARYRALYGPLACHAADRASYFGALVIETADLHAVREKLASMARDDPAAVKVAHATTGDGTPVVRALLLPFNTLIEFIGTVEHAHS</sequence>
<evidence type="ECO:0000259" key="1">
    <source>
        <dbReference type="Pfam" id="PF13468"/>
    </source>
</evidence>
<evidence type="ECO:0000313" key="3">
    <source>
        <dbReference type="Proteomes" id="UP000826462"/>
    </source>
</evidence>